<dbReference type="Gene3D" id="1.20.1640.10">
    <property type="entry name" value="Multidrug efflux transporter AcrB transmembrane domain"/>
    <property type="match status" value="2"/>
</dbReference>
<dbReference type="Pfam" id="PF21760">
    <property type="entry name" value="SecD_1st"/>
    <property type="match status" value="1"/>
</dbReference>
<evidence type="ECO:0000256" key="5">
    <source>
        <dbReference type="ARBA" id="ARBA00022927"/>
    </source>
</evidence>
<dbReference type="NCBIfam" id="TIGR00916">
    <property type="entry name" value="2A0604s01"/>
    <property type="match status" value="2"/>
</dbReference>
<comment type="subunit">
    <text evidence="9">Forms a complex with SecF. Part of the essential Sec protein translocation apparatus which comprises SecA, SecYEG and auxiliary proteins SecDF. Other proteins may also be involved.</text>
</comment>
<feature type="transmembrane region" description="Helical" evidence="9">
    <location>
        <begin position="547"/>
        <end position="566"/>
    </location>
</feature>
<organism evidence="14 15">
    <name type="scientific">Paenibacillus baimaensis</name>
    <dbReference type="NCBI Taxonomy" id="2982185"/>
    <lineage>
        <taxon>Bacteria</taxon>
        <taxon>Bacillati</taxon>
        <taxon>Bacillota</taxon>
        <taxon>Bacilli</taxon>
        <taxon>Bacillales</taxon>
        <taxon>Paenibacillaceae</taxon>
        <taxon>Paenibacillus</taxon>
    </lineage>
</organism>
<sequence length="748" mass="82378">MLNYTRMAAFLLTITITLSIIGFTIPNVLSNVKLGLDLKGGFEVLYEASSFEENGAITLDSLRQTAKSLEKRINALGTTEPEIWTEGSNRIRVRLAGVADEQRVREILKKPAQLTVRGPDGAIELNGSDFLEGASSIVYGELQKPLIRVQVKDKQKLLEISTRLLHQKITFQLDDTVLVEPVILVVLTEGISTLTGNYTYDQAKEIVDTINLGAIPLKLTEKYAQSVGASLGQLSLEQTVMAGAYASIVILLFMLVLYRIPGFIASFTLITYSWLLLGIMNWLGATLTLPGIAAFVLGIGMAVDANVITYERLKDEMRTGLSLLSALRKGYKNSFRTIMDSHVTTIIAAVVLFYVGTGAIKGFALTLVLSIGLSILTNVYFSQWLLRMLAKTDIFNNPLFFGVSRKQVVAIDKNEPMPLVHRAFDFVKHRKLYFFISILVTVIGIGSLLVHGLNYGVDFKAGTTIDIALGKPIEKNKAEEIVRKAGFDPSVVTVGGGQQDRVTVRFDRVLNADIGESDRILSAFAVEYGNGIGKEENTVDPGIAKELAFQAIVAVAVASIGIMLYVTIRFEWGFAVAAIIALVHDVFFVISVFSILKLEVNLPFIAAILTIVGYSINDTVVIFDRIRENLRFARAKTWEDLTSLVNLSINQTLVRSVNTAVTVLIASIALLVWGSDSINLFSLAMTVGLVVGMYSSIYIASQVWLTLKFKSIQRLERRALYLKNNPPPPPSPLPPEEVFESYEHTYEK</sequence>
<comment type="subcellular location">
    <subcellularLocation>
        <location evidence="1 9">Cell membrane</location>
        <topology evidence="1 9">Multi-pass membrane protein</topology>
    </subcellularLocation>
</comment>
<evidence type="ECO:0000256" key="4">
    <source>
        <dbReference type="ARBA" id="ARBA00022692"/>
    </source>
</evidence>
<feature type="domain" description="Protein export membrane protein SecD/SecF C-terminal" evidence="12">
    <location>
        <begin position="535"/>
        <end position="708"/>
    </location>
</feature>
<dbReference type="PANTHER" id="PTHR30081">
    <property type="entry name" value="PROTEIN-EXPORT MEMBRANE PROTEIN SEC"/>
    <property type="match status" value="1"/>
</dbReference>
<feature type="domain" description="Protein export membrane protein SecD/SecF C-terminal" evidence="12">
    <location>
        <begin position="222"/>
        <end position="391"/>
    </location>
</feature>
<dbReference type="Pfam" id="PF07549">
    <property type="entry name" value="Sec_GG"/>
    <property type="match status" value="1"/>
</dbReference>
<dbReference type="HAMAP" id="MF_01463_B">
    <property type="entry name" value="SecD_B"/>
    <property type="match status" value="1"/>
</dbReference>
<dbReference type="NCBIfam" id="TIGR00966">
    <property type="entry name" value="transloc_SecF"/>
    <property type="match status" value="1"/>
</dbReference>
<dbReference type="RefSeq" id="WP_262684952.1">
    <property type="nucleotide sequence ID" value="NZ_JAOQIO010000065.1"/>
</dbReference>
<dbReference type="InterPro" id="IPR005665">
    <property type="entry name" value="SecF_bac"/>
</dbReference>
<feature type="transmembrane region" description="Helical" evidence="9">
    <location>
        <begin position="602"/>
        <end position="623"/>
    </location>
</feature>
<comment type="caution">
    <text evidence="14">The sequence shown here is derived from an EMBL/GenBank/DDBJ whole genome shotgun (WGS) entry which is preliminary data.</text>
</comment>
<keyword evidence="4 9" id="KW-0812">Transmembrane</keyword>
<feature type="transmembrane region" description="Helical" evidence="9">
    <location>
        <begin position="362"/>
        <end position="381"/>
    </location>
</feature>
<comment type="function">
    <text evidence="9">Part of the Sec protein translocase complex. Interacts with the SecYEG preprotein conducting channel. SecDF uses the proton motive force (PMF) to complete protein translocation after the ATP-dependent function of SecA.</text>
</comment>
<evidence type="ECO:0000256" key="2">
    <source>
        <dbReference type="ARBA" id="ARBA00022448"/>
    </source>
</evidence>
<dbReference type="Pfam" id="PF02355">
    <property type="entry name" value="SecD_SecF_C"/>
    <property type="match status" value="2"/>
</dbReference>
<evidence type="ECO:0000256" key="3">
    <source>
        <dbReference type="ARBA" id="ARBA00022475"/>
    </source>
</evidence>
<keyword evidence="8 9" id="KW-0472">Membrane</keyword>
<keyword evidence="7 9" id="KW-0811">Translocation</keyword>
<comment type="similarity">
    <text evidence="9">Belongs to the SecD/SecF family. SecD subfamily.</text>
</comment>
<evidence type="ECO:0000256" key="10">
    <source>
        <dbReference type="HAMAP-Rule" id="MF_01464"/>
    </source>
</evidence>
<accession>A0ABT2UGJ6</accession>
<feature type="transmembrane region" description="Helical" evidence="9">
    <location>
        <begin position="680"/>
        <end position="707"/>
    </location>
</feature>
<feature type="transmembrane region" description="Helical" evidence="9">
    <location>
        <begin position="289"/>
        <end position="308"/>
    </location>
</feature>
<proteinExistence type="inferred from homology"/>
<dbReference type="InterPro" id="IPR048634">
    <property type="entry name" value="SecD_SecF_C"/>
</dbReference>
<feature type="domain" description="Protein translocase subunit SecDF P1" evidence="13">
    <location>
        <begin position="63"/>
        <end position="120"/>
    </location>
</feature>
<comment type="caution">
    <text evidence="9">Lacks conserved residue(s) required for the propagation of feature annotation.</text>
</comment>
<dbReference type="Proteomes" id="UP001652445">
    <property type="component" value="Unassembled WGS sequence"/>
</dbReference>
<dbReference type="InterPro" id="IPR048631">
    <property type="entry name" value="SecD_1st"/>
</dbReference>
<dbReference type="PANTHER" id="PTHR30081:SF8">
    <property type="entry name" value="PROTEIN TRANSLOCASE SUBUNIT SECF"/>
    <property type="match status" value="1"/>
</dbReference>
<dbReference type="PRINTS" id="PR01755">
    <property type="entry name" value="SECFTRNLCASE"/>
</dbReference>
<keyword evidence="5 9" id="KW-0653">Protein transport</keyword>
<feature type="transmembrane region" description="Helical" evidence="9">
    <location>
        <begin position="432"/>
        <end position="453"/>
    </location>
</feature>
<feature type="transmembrane region" description="Helical" evidence="9">
    <location>
        <begin position="573"/>
        <end position="596"/>
    </location>
</feature>
<evidence type="ECO:0000256" key="11">
    <source>
        <dbReference type="SAM" id="MobiDB-lite"/>
    </source>
</evidence>
<evidence type="ECO:0000256" key="7">
    <source>
        <dbReference type="ARBA" id="ARBA00023010"/>
    </source>
</evidence>
<name>A0ABT2UGJ6_9BACL</name>
<evidence type="ECO:0000256" key="6">
    <source>
        <dbReference type="ARBA" id="ARBA00022989"/>
    </source>
</evidence>
<keyword evidence="2 9" id="KW-0813">Transport</keyword>
<feature type="transmembrane region" description="Helical" evidence="9">
    <location>
        <begin position="653"/>
        <end position="674"/>
    </location>
</feature>
<dbReference type="EMBL" id="JAOQIO010000065">
    <property type="protein sequence ID" value="MCU6793720.1"/>
    <property type="molecule type" value="Genomic_DNA"/>
</dbReference>
<dbReference type="SUPFAM" id="SSF82866">
    <property type="entry name" value="Multidrug efflux transporter AcrB transmembrane domain"/>
    <property type="match status" value="2"/>
</dbReference>
<dbReference type="HAMAP" id="MF_01464_B">
    <property type="entry name" value="SecF_B"/>
    <property type="match status" value="1"/>
</dbReference>
<keyword evidence="15" id="KW-1185">Reference proteome</keyword>
<reference evidence="14 15" key="1">
    <citation type="submission" date="2022-09" db="EMBL/GenBank/DDBJ databases">
        <authorList>
            <person name="Han X.L."/>
            <person name="Wang Q."/>
            <person name="Lu T."/>
        </authorList>
    </citation>
    <scope>NUCLEOTIDE SEQUENCE [LARGE SCALE GENOMIC DNA]</scope>
    <source>
        <strain evidence="14 15">WQ 127069</strain>
    </source>
</reference>
<dbReference type="Gene3D" id="3.30.70.3220">
    <property type="match status" value="1"/>
</dbReference>
<evidence type="ECO:0000259" key="12">
    <source>
        <dbReference type="Pfam" id="PF02355"/>
    </source>
</evidence>
<evidence type="ECO:0000256" key="1">
    <source>
        <dbReference type="ARBA" id="ARBA00004651"/>
    </source>
</evidence>
<comment type="subunit">
    <text evidence="10">Forms a complex with SecD. Part of the essential Sec protein translocation apparatus which comprises SecA, SecYEG and auxiliary proteins SecDF. Other proteins may also be involved.</text>
</comment>
<dbReference type="NCBIfam" id="TIGR01129">
    <property type="entry name" value="secD"/>
    <property type="match status" value="1"/>
</dbReference>
<keyword evidence="3 9" id="KW-1003">Cell membrane</keyword>
<dbReference type="InterPro" id="IPR022813">
    <property type="entry name" value="SecD/SecF_arch_bac"/>
</dbReference>
<evidence type="ECO:0000313" key="14">
    <source>
        <dbReference type="EMBL" id="MCU6793720.1"/>
    </source>
</evidence>
<feature type="transmembrane region" description="Helical" evidence="9">
    <location>
        <begin position="240"/>
        <end position="258"/>
    </location>
</feature>
<gene>
    <name evidence="9 14" type="primary">secD</name>
    <name evidence="10" type="synonym">secF</name>
    <name evidence="14" type="ORF">OB236_16560</name>
</gene>
<dbReference type="InterPro" id="IPR022645">
    <property type="entry name" value="SecD/SecF_bac"/>
</dbReference>
<dbReference type="InterPro" id="IPR055344">
    <property type="entry name" value="SecD_SecF_C_bact"/>
</dbReference>
<evidence type="ECO:0000256" key="8">
    <source>
        <dbReference type="ARBA" id="ARBA00023136"/>
    </source>
</evidence>
<evidence type="ECO:0000259" key="13">
    <source>
        <dbReference type="Pfam" id="PF21760"/>
    </source>
</evidence>
<dbReference type="InterPro" id="IPR005791">
    <property type="entry name" value="SecD"/>
</dbReference>
<comment type="similarity">
    <text evidence="10">Belongs to the SecD/SecF family. SecF subfamily.</text>
</comment>
<dbReference type="InterPro" id="IPR022646">
    <property type="entry name" value="SecD/SecF_CS"/>
</dbReference>
<evidence type="ECO:0000313" key="15">
    <source>
        <dbReference type="Proteomes" id="UP001652445"/>
    </source>
</evidence>
<evidence type="ECO:0000256" key="9">
    <source>
        <dbReference type="HAMAP-Rule" id="MF_01463"/>
    </source>
</evidence>
<feature type="region of interest" description="Disordered" evidence="11">
    <location>
        <begin position="723"/>
        <end position="748"/>
    </location>
</feature>
<feature type="transmembrane region" description="Helical" evidence="9">
    <location>
        <begin position="337"/>
        <end position="356"/>
    </location>
</feature>
<feature type="compositionally biased region" description="Pro residues" evidence="11">
    <location>
        <begin position="725"/>
        <end position="735"/>
    </location>
</feature>
<keyword evidence="6 9" id="KW-1133">Transmembrane helix</keyword>
<feature type="transmembrane region" description="Helical" evidence="9">
    <location>
        <begin position="263"/>
        <end position="283"/>
    </location>
</feature>
<protein>
    <recommendedName>
        <fullName evidence="9 10">Multifunctional fusion protein</fullName>
    </recommendedName>
    <domain>
        <recommendedName>
            <fullName evidence="9">Protein translocase subunit SecD</fullName>
        </recommendedName>
    </domain>
    <domain>
        <recommendedName>
            <fullName evidence="10">Protein-export membrane protein SecF</fullName>
        </recommendedName>
    </domain>
</protein>